<keyword evidence="4" id="KW-1185">Reference proteome</keyword>
<dbReference type="EMBL" id="MRZV01000434">
    <property type="protein sequence ID" value="PIK50092.1"/>
    <property type="molecule type" value="Genomic_DNA"/>
</dbReference>
<accession>A0A2G8KQ03</accession>
<dbReference type="STRING" id="307972.A0A2G8KQ03"/>
<evidence type="ECO:0000259" key="1">
    <source>
        <dbReference type="PROSITE" id="PS50238"/>
    </source>
</evidence>
<evidence type="ECO:0008006" key="5">
    <source>
        <dbReference type="Google" id="ProtNLM"/>
    </source>
</evidence>
<dbReference type="Gene3D" id="1.10.555.10">
    <property type="entry name" value="Rho GTPase activation protein"/>
    <property type="match status" value="1"/>
</dbReference>
<dbReference type="OrthoDB" id="437889at2759"/>
<dbReference type="Gene3D" id="1.25.40.530">
    <property type="entry name" value="MyTH4 domain"/>
    <property type="match status" value="1"/>
</dbReference>
<sequence length="189" mass="21342">MGDRQLKGCTRDSVCLEMITKGWSLVPLRDEIYMQLCRQTTENFFEDSLRAGWELLSISLNFFPPLRLSSPTSIITSASTSTENTTSEKKGTKLISQDEIQQARESICSPSMFGEMLEDVMALQETRFPDRKLPWIVVALTEEILRLGAEKTEGIFRVSGDIDEVNSLKLRCDQWLPLSALIPMCSLPT</sequence>
<dbReference type="PANTHER" id="PTHR45876:SF8">
    <property type="entry name" value="FI04035P"/>
    <property type="match status" value="1"/>
</dbReference>
<evidence type="ECO:0000313" key="4">
    <source>
        <dbReference type="Proteomes" id="UP000230750"/>
    </source>
</evidence>
<dbReference type="InterPro" id="IPR000198">
    <property type="entry name" value="RhoGAP_dom"/>
</dbReference>
<feature type="domain" description="Rho-GAP" evidence="1">
    <location>
        <begin position="121"/>
        <end position="189"/>
    </location>
</feature>
<dbReference type="PANTHER" id="PTHR45876">
    <property type="entry name" value="FI04035P"/>
    <property type="match status" value="1"/>
</dbReference>
<dbReference type="InterPro" id="IPR008936">
    <property type="entry name" value="Rho_GTPase_activation_prot"/>
</dbReference>
<evidence type="ECO:0000313" key="3">
    <source>
        <dbReference type="EMBL" id="PIK50092.1"/>
    </source>
</evidence>
<dbReference type="InterPro" id="IPR038185">
    <property type="entry name" value="MyTH4_dom_sf"/>
</dbReference>
<dbReference type="Proteomes" id="UP000230750">
    <property type="component" value="Unassembled WGS sequence"/>
</dbReference>
<proteinExistence type="predicted"/>
<dbReference type="GO" id="GO:0005856">
    <property type="term" value="C:cytoskeleton"/>
    <property type="evidence" value="ECO:0007669"/>
    <property type="project" value="InterPro"/>
</dbReference>
<dbReference type="Pfam" id="PF00784">
    <property type="entry name" value="MyTH4"/>
    <property type="match status" value="1"/>
</dbReference>
<dbReference type="PROSITE" id="PS51016">
    <property type="entry name" value="MYTH4"/>
    <property type="match status" value="1"/>
</dbReference>
<dbReference type="AlphaFoldDB" id="A0A2G8KQ03"/>
<feature type="domain" description="MyTH4" evidence="2">
    <location>
        <begin position="1"/>
        <end position="124"/>
    </location>
</feature>
<organism evidence="3 4">
    <name type="scientific">Stichopus japonicus</name>
    <name type="common">Sea cucumber</name>
    <dbReference type="NCBI Taxonomy" id="307972"/>
    <lineage>
        <taxon>Eukaryota</taxon>
        <taxon>Metazoa</taxon>
        <taxon>Echinodermata</taxon>
        <taxon>Eleutherozoa</taxon>
        <taxon>Echinozoa</taxon>
        <taxon>Holothuroidea</taxon>
        <taxon>Aspidochirotacea</taxon>
        <taxon>Aspidochirotida</taxon>
        <taxon>Stichopodidae</taxon>
        <taxon>Apostichopus</taxon>
    </lineage>
</organism>
<gene>
    <name evidence="3" type="ORF">BSL78_13018</name>
</gene>
<dbReference type="GO" id="GO:0007165">
    <property type="term" value="P:signal transduction"/>
    <property type="evidence" value="ECO:0007669"/>
    <property type="project" value="InterPro"/>
</dbReference>
<protein>
    <recommendedName>
        <fullName evidence="5">Rho-GAP domain-containing protein</fullName>
    </recommendedName>
</protein>
<dbReference type="GO" id="GO:0005096">
    <property type="term" value="F:GTPase activator activity"/>
    <property type="evidence" value="ECO:0007669"/>
    <property type="project" value="TreeGrafter"/>
</dbReference>
<reference evidence="3 4" key="1">
    <citation type="journal article" date="2017" name="PLoS Biol.">
        <title>The sea cucumber genome provides insights into morphological evolution and visceral regeneration.</title>
        <authorList>
            <person name="Zhang X."/>
            <person name="Sun L."/>
            <person name="Yuan J."/>
            <person name="Sun Y."/>
            <person name="Gao Y."/>
            <person name="Zhang L."/>
            <person name="Li S."/>
            <person name="Dai H."/>
            <person name="Hamel J.F."/>
            <person name="Liu C."/>
            <person name="Yu Y."/>
            <person name="Liu S."/>
            <person name="Lin W."/>
            <person name="Guo K."/>
            <person name="Jin S."/>
            <person name="Xu P."/>
            <person name="Storey K.B."/>
            <person name="Huan P."/>
            <person name="Zhang T."/>
            <person name="Zhou Y."/>
            <person name="Zhang J."/>
            <person name="Lin C."/>
            <person name="Li X."/>
            <person name="Xing L."/>
            <person name="Huo D."/>
            <person name="Sun M."/>
            <person name="Wang L."/>
            <person name="Mercier A."/>
            <person name="Li F."/>
            <person name="Yang H."/>
            <person name="Xiang J."/>
        </authorList>
    </citation>
    <scope>NUCLEOTIDE SEQUENCE [LARGE SCALE GENOMIC DNA]</scope>
    <source>
        <strain evidence="3">Shaxun</strain>
        <tissue evidence="3">Muscle</tissue>
    </source>
</reference>
<dbReference type="SUPFAM" id="SSF48350">
    <property type="entry name" value="GTPase activation domain, GAP"/>
    <property type="match status" value="1"/>
</dbReference>
<evidence type="ECO:0000259" key="2">
    <source>
        <dbReference type="PROSITE" id="PS51016"/>
    </source>
</evidence>
<name>A0A2G8KQ03_STIJA</name>
<dbReference type="GO" id="GO:0005737">
    <property type="term" value="C:cytoplasm"/>
    <property type="evidence" value="ECO:0007669"/>
    <property type="project" value="TreeGrafter"/>
</dbReference>
<dbReference type="InterPro" id="IPR000857">
    <property type="entry name" value="MyTH4_dom"/>
</dbReference>
<dbReference type="PROSITE" id="PS50238">
    <property type="entry name" value="RHOGAP"/>
    <property type="match status" value="1"/>
</dbReference>
<comment type="caution">
    <text evidence="3">The sequence shown here is derived from an EMBL/GenBank/DDBJ whole genome shotgun (WGS) entry which is preliminary data.</text>
</comment>